<evidence type="ECO:0000313" key="2">
    <source>
        <dbReference type="Proteomes" id="UP000011713"/>
    </source>
</evidence>
<accession>M4BNY2</accession>
<dbReference type="VEuPathDB" id="FungiDB:HpaG808120"/>
<evidence type="ECO:0000313" key="1">
    <source>
        <dbReference type="EnsemblProtists" id="HpaP808120"/>
    </source>
</evidence>
<sequence>MCRNLSSLWSLSCTATGDTNGPGWILARPAIVKTRLEVRCCFVFDAYVVHGTYLQQGPVNGIRRDEETSGRFAKKRKLKVPPVGGWW</sequence>
<dbReference type="EnsemblProtists" id="HpaT808120">
    <property type="protein sequence ID" value="HpaP808120"/>
    <property type="gene ID" value="HpaG808120"/>
</dbReference>
<name>M4BNY2_HYAAE</name>
<reference evidence="2" key="1">
    <citation type="journal article" date="2010" name="Science">
        <title>Signatures of adaptation to obligate biotrophy in the Hyaloperonospora arabidopsidis genome.</title>
        <authorList>
            <person name="Baxter L."/>
            <person name="Tripathy S."/>
            <person name="Ishaque N."/>
            <person name="Boot N."/>
            <person name="Cabral A."/>
            <person name="Kemen E."/>
            <person name="Thines M."/>
            <person name="Ah-Fong A."/>
            <person name="Anderson R."/>
            <person name="Badejoko W."/>
            <person name="Bittner-Eddy P."/>
            <person name="Boore J.L."/>
            <person name="Chibucos M.C."/>
            <person name="Coates M."/>
            <person name="Dehal P."/>
            <person name="Delehaunty K."/>
            <person name="Dong S."/>
            <person name="Downton P."/>
            <person name="Dumas B."/>
            <person name="Fabro G."/>
            <person name="Fronick C."/>
            <person name="Fuerstenberg S.I."/>
            <person name="Fulton L."/>
            <person name="Gaulin E."/>
            <person name="Govers F."/>
            <person name="Hughes L."/>
            <person name="Humphray S."/>
            <person name="Jiang R.H."/>
            <person name="Judelson H."/>
            <person name="Kamoun S."/>
            <person name="Kyung K."/>
            <person name="Meijer H."/>
            <person name="Minx P."/>
            <person name="Morris P."/>
            <person name="Nelson J."/>
            <person name="Phuntumart V."/>
            <person name="Qutob D."/>
            <person name="Rehmany A."/>
            <person name="Rougon-Cardoso A."/>
            <person name="Ryden P."/>
            <person name="Torto-Alalibo T."/>
            <person name="Studholme D."/>
            <person name="Wang Y."/>
            <person name="Win J."/>
            <person name="Wood J."/>
            <person name="Clifton S.W."/>
            <person name="Rogers J."/>
            <person name="Van den Ackerveken G."/>
            <person name="Jones J.D."/>
            <person name="McDowell J.M."/>
            <person name="Beynon J."/>
            <person name="Tyler B.M."/>
        </authorList>
    </citation>
    <scope>NUCLEOTIDE SEQUENCE [LARGE SCALE GENOMIC DNA]</scope>
    <source>
        <strain evidence="2">Emoy2</strain>
    </source>
</reference>
<keyword evidence="2" id="KW-1185">Reference proteome</keyword>
<reference evidence="1" key="2">
    <citation type="submission" date="2015-06" db="UniProtKB">
        <authorList>
            <consortium name="EnsemblProtists"/>
        </authorList>
    </citation>
    <scope>IDENTIFICATION</scope>
    <source>
        <strain evidence="1">Emoy2</strain>
    </source>
</reference>
<dbReference type="InParanoid" id="M4BNY2"/>
<dbReference type="EMBL" id="JH598476">
    <property type="status" value="NOT_ANNOTATED_CDS"/>
    <property type="molecule type" value="Genomic_DNA"/>
</dbReference>
<dbReference type="HOGENOM" id="CLU_2488210_0_0_1"/>
<protein>
    <submittedName>
        <fullName evidence="1">Uncharacterized protein</fullName>
    </submittedName>
</protein>
<organism evidence="1 2">
    <name type="scientific">Hyaloperonospora arabidopsidis (strain Emoy2)</name>
    <name type="common">Downy mildew agent</name>
    <name type="synonym">Peronospora arabidopsidis</name>
    <dbReference type="NCBI Taxonomy" id="559515"/>
    <lineage>
        <taxon>Eukaryota</taxon>
        <taxon>Sar</taxon>
        <taxon>Stramenopiles</taxon>
        <taxon>Oomycota</taxon>
        <taxon>Peronosporomycetes</taxon>
        <taxon>Peronosporales</taxon>
        <taxon>Peronosporaceae</taxon>
        <taxon>Hyaloperonospora</taxon>
    </lineage>
</organism>
<dbReference type="AlphaFoldDB" id="M4BNY2"/>
<proteinExistence type="predicted"/>
<dbReference type="Proteomes" id="UP000011713">
    <property type="component" value="Unassembled WGS sequence"/>
</dbReference>